<evidence type="ECO:0000256" key="4">
    <source>
        <dbReference type="PROSITE-ProRule" id="PRU00134"/>
    </source>
</evidence>
<comment type="caution">
    <text evidence="6">The sequence shown here is derived from an EMBL/GenBank/DDBJ whole genome shotgun (WGS) entry which is preliminary data.</text>
</comment>
<dbReference type="GO" id="GO:0000981">
    <property type="term" value="F:DNA-binding transcription factor activity, RNA polymerase II-specific"/>
    <property type="evidence" value="ECO:0007669"/>
    <property type="project" value="TreeGrafter"/>
</dbReference>
<keyword evidence="2 4" id="KW-0863">Zinc-finger</keyword>
<evidence type="ECO:0000259" key="5">
    <source>
        <dbReference type="PROSITE" id="PS50865"/>
    </source>
</evidence>
<gene>
    <name evidence="6" type="ORF">GGX14DRAFT_481300</name>
</gene>
<dbReference type="EMBL" id="JARJCW010000131">
    <property type="protein sequence ID" value="KAJ7191557.1"/>
    <property type="molecule type" value="Genomic_DNA"/>
</dbReference>
<feature type="domain" description="MYND-type" evidence="5">
    <location>
        <begin position="161"/>
        <end position="197"/>
    </location>
</feature>
<dbReference type="InterPro" id="IPR024119">
    <property type="entry name" value="TF_DEAF-1"/>
</dbReference>
<protein>
    <recommendedName>
        <fullName evidence="5">MYND-type domain-containing protein</fullName>
    </recommendedName>
</protein>
<dbReference type="GO" id="GO:0005634">
    <property type="term" value="C:nucleus"/>
    <property type="evidence" value="ECO:0007669"/>
    <property type="project" value="TreeGrafter"/>
</dbReference>
<evidence type="ECO:0000313" key="6">
    <source>
        <dbReference type="EMBL" id="KAJ7191557.1"/>
    </source>
</evidence>
<evidence type="ECO:0000256" key="1">
    <source>
        <dbReference type="ARBA" id="ARBA00022723"/>
    </source>
</evidence>
<keyword evidence="1" id="KW-0479">Metal-binding</keyword>
<dbReference type="PANTHER" id="PTHR10237">
    <property type="entry name" value="DEFORMED EPIDERMAL AUTOREGULATORY FACTOR 1 HOMOLOG SUPPRESSIN"/>
    <property type="match status" value="1"/>
</dbReference>
<evidence type="ECO:0000313" key="7">
    <source>
        <dbReference type="Proteomes" id="UP001219525"/>
    </source>
</evidence>
<dbReference type="AlphaFoldDB" id="A0AAD6URY8"/>
<dbReference type="Gene3D" id="6.10.140.2220">
    <property type="match status" value="1"/>
</dbReference>
<proteinExistence type="predicted"/>
<dbReference type="PROSITE" id="PS50865">
    <property type="entry name" value="ZF_MYND_2"/>
    <property type="match status" value="1"/>
</dbReference>
<evidence type="ECO:0000256" key="3">
    <source>
        <dbReference type="ARBA" id="ARBA00022833"/>
    </source>
</evidence>
<keyword evidence="3" id="KW-0862">Zinc</keyword>
<dbReference type="Proteomes" id="UP001219525">
    <property type="component" value="Unassembled WGS sequence"/>
</dbReference>
<sequence length="548" mass="63121">MIDCVCERDFEPASGVKCPGCTTLYCSQSCLDRFADFHARRCANPVRPLTTADTLTTAVYADMFPDDPQTLEDYFFTRARTAHDKTHLLGLYIGVVKILDVDPSRLHEWRLSGKLAENIKALYETVPPVARGGYHAWFLKNLNIFEPSPNALVSLTPNHRCASCGAPATKKCSKCQKVWYCSKECQVKEWSGHRVHCDPKRPITSADHLQAAVHHNKVPDDPEALSDYGFNRVDEIGRKILLNVYRVVFDEGVHPRDLHRWQVEGLLLHEVEKLLRPLPSWKTYQVMGWFTAHRYAFDPSMPVSGQGPSAAHLLEVEFLKLWKDVGDGAPCNTVDEVNSAIERLQWSKERIEFFRFRAMLFLFHPAPNLRSWISFGFCACRDESEEGFLGLTYRMLAERCSYDEFFTAYNSSKLVALLDAKGLRGRRLMLPYLEDILSRSPRMNKSVWDLKQHIQDPESVRLHVIPSVHVDYGFMNCKSDSEYEDLKDMYKQIFEHRDVNPLKLHEACISGKLYEHTVGLFPELKKKKNRSKKFIRLMKNLYPLPVLE</sequence>
<accession>A0AAD6URY8</accession>
<dbReference type="GO" id="GO:0008270">
    <property type="term" value="F:zinc ion binding"/>
    <property type="evidence" value="ECO:0007669"/>
    <property type="project" value="UniProtKB-KW"/>
</dbReference>
<dbReference type="SUPFAM" id="SSF144232">
    <property type="entry name" value="HIT/MYND zinc finger-like"/>
    <property type="match status" value="1"/>
</dbReference>
<reference evidence="6" key="1">
    <citation type="submission" date="2023-03" db="EMBL/GenBank/DDBJ databases">
        <title>Massive genome expansion in bonnet fungi (Mycena s.s.) driven by repeated elements and novel gene families across ecological guilds.</title>
        <authorList>
            <consortium name="Lawrence Berkeley National Laboratory"/>
            <person name="Harder C.B."/>
            <person name="Miyauchi S."/>
            <person name="Viragh M."/>
            <person name="Kuo A."/>
            <person name="Thoen E."/>
            <person name="Andreopoulos B."/>
            <person name="Lu D."/>
            <person name="Skrede I."/>
            <person name="Drula E."/>
            <person name="Henrissat B."/>
            <person name="Morin E."/>
            <person name="Kohler A."/>
            <person name="Barry K."/>
            <person name="LaButti K."/>
            <person name="Morin E."/>
            <person name="Salamov A."/>
            <person name="Lipzen A."/>
            <person name="Mereny Z."/>
            <person name="Hegedus B."/>
            <person name="Baldrian P."/>
            <person name="Stursova M."/>
            <person name="Weitz H."/>
            <person name="Taylor A."/>
            <person name="Grigoriev I.V."/>
            <person name="Nagy L.G."/>
            <person name="Martin F."/>
            <person name="Kauserud H."/>
        </authorList>
    </citation>
    <scope>NUCLEOTIDE SEQUENCE</scope>
    <source>
        <strain evidence="6">9144</strain>
    </source>
</reference>
<dbReference type="Pfam" id="PF01753">
    <property type="entry name" value="zf-MYND"/>
    <property type="match status" value="1"/>
</dbReference>
<dbReference type="InterPro" id="IPR002893">
    <property type="entry name" value="Znf_MYND"/>
</dbReference>
<keyword evidence="7" id="KW-1185">Reference proteome</keyword>
<dbReference type="PANTHER" id="PTHR10237:SF14">
    <property type="entry name" value="MYND-TYPE DOMAIN-CONTAINING PROTEIN"/>
    <property type="match status" value="1"/>
</dbReference>
<organism evidence="6 7">
    <name type="scientific">Mycena pura</name>
    <dbReference type="NCBI Taxonomy" id="153505"/>
    <lineage>
        <taxon>Eukaryota</taxon>
        <taxon>Fungi</taxon>
        <taxon>Dikarya</taxon>
        <taxon>Basidiomycota</taxon>
        <taxon>Agaricomycotina</taxon>
        <taxon>Agaricomycetes</taxon>
        <taxon>Agaricomycetidae</taxon>
        <taxon>Agaricales</taxon>
        <taxon>Marasmiineae</taxon>
        <taxon>Mycenaceae</taxon>
        <taxon>Mycena</taxon>
    </lineage>
</organism>
<name>A0AAD6URY8_9AGAR</name>
<evidence type="ECO:0000256" key="2">
    <source>
        <dbReference type="ARBA" id="ARBA00022771"/>
    </source>
</evidence>